<feature type="transmembrane region" description="Helical" evidence="12">
    <location>
        <begin position="106"/>
        <end position="134"/>
    </location>
</feature>
<feature type="transmembrane region" description="Helical" evidence="12">
    <location>
        <begin position="359"/>
        <end position="380"/>
    </location>
</feature>
<evidence type="ECO:0000256" key="3">
    <source>
        <dbReference type="ARBA" id="ARBA00022448"/>
    </source>
</evidence>
<dbReference type="PANTHER" id="PTHR30540:SF79">
    <property type="entry name" value="LOW AFFINITY POTASSIUM TRANSPORT SYSTEM PROTEIN KUP"/>
    <property type="match status" value="1"/>
</dbReference>
<evidence type="ECO:0000256" key="1">
    <source>
        <dbReference type="ARBA" id="ARBA00004141"/>
    </source>
</evidence>
<keyword evidence="10 12" id="KW-0406">Ion transport</keyword>
<keyword evidence="8 12" id="KW-0630">Potassium</keyword>
<evidence type="ECO:0000256" key="12">
    <source>
        <dbReference type="HAMAP-Rule" id="MF_01522"/>
    </source>
</evidence>
<feature type="transmembrane region" description="Helical" evidence="12">
    <location>
        <begin position="309"/>
        <end position="338"/>
    </location>
</feature>
<comment type="catalytic activity">
    <reaction evidence="12">
        <text>K(+)(in) + H(+)(in) = K(+)(out) + H(+)(out)</text>
        <dbReference type="Rhea" id="RHEA:28490"/>
        <dbReference type="ChEBI" id="CHEBI:15378"/>
        <dbReference type="ChEBI" id="CHEBI:29103"/>
    </reaction>
</comment>
<dbReference type="KEGG" id="lamb:KBB96_14900"/>
<reference evidence="15" key="1">
    <citation type="submission" date="2021-04" db="EMBL/GenBank/DDBJ databases">
        <title>Luteolibacter sp. 32A isolated from the skin of an Anderson's salamander (Ambystoma andersonii).</title>
        <authorList>
            <person name="Spergser J."/>
            <person name="Busse H.-J."/>
        </authorList>
    </citation>
    <scope>NUCLEOTIDE SEQUENCE</scope>
    <source>
        <strain evidence="15">32A</strain>
    </source>
</reference>
<feature type="transmembrane region" description="Helical" evidence="12">
    <location>
        <begin position="51"/>
        <end position="73"/>
    </location>
</feature>
<evidence type="ECO:0000256" key="6">
    <source>
        <dbReference type="ARBA" id="ARBA00022692"/>
    </source>
</evidence>
<dbReference type="Proteomes" id="UP000676169">
    <property type="component" value="Chromosome"/>
</dbReference>
<feature type="domain" description="K+ potassium transporter integral membrane" evidence="13">
    <location>
        <begin position="17"/>
        <end position="485"/>
    </location>
</feature>
<evidence type="ECO:0000256" key="11">
    <source>
        <dbReference type="ARBA" id="ARBA00023136"/>
    </source>
</evidence>
<dbReference type="InterPro" id="IPR053952">
    <property type="entry name" value="K_trans_C"/>
</dbReference>
<dbReference type="GO" id="GO:0015079">
    <property type="term" value="F:potassium ion transmembrane transporter activity"/>
    <property type="evidence" value="ECO:0007669"/>
    <property type="project" value="UniProtKB-UniRule"/>
</dbReference>
<proteinExistence type="inferred from homology"/>
<feature type="domain" description="K+ potassium transporter C-terminal" evidence="14">
    <location>
        <begin position="497"/>
        <end position="645"/>
    </location>
</feature>
<organism evidence="15 16">
    <name type="scientific">Luteolibacter ambystomatis</name>
    <dbReference type="NCBI Taxonomy" id="2824561"/>
    <lineage>
        <taxon>Bacteria</taxon>
        <taxon>Pseudomonadati</taxon>
        <taxon>Verrucomicrobiota</taxon>
        <taxon>Verrucomicrobiia</taxon>
        <taxon>Verrucomicrobiales</taxon>
        <taxon>Verrucomicrobiaceae</taxon>
        <taxon>Luteolibacter</taxon>
    </lineage>
</organism>
<dbReference type="HAMAP" id="MF_01522">
    <property type="entry name" value="Kup"/>
    <property type="match status" value="1"/>
</dbReference>
<dbReference type="GO" id="GO:0015293">
    <property type="term" value="F:symporter activity"/>
    <property type="evidence" value="ECO:0007669"/>
    <property type="project" value="UniProtKB-UniRule"/>
</dbReference>
<gene>
    <name evidence="12" type="primary">kup</name>
    <name evidence="15" type="ORF">KBB96_14900</name>
</gene>
<name>A0A975G7C4_9BACT</name>
<dbReference type="AlphaFoldDB" id="A0A975G7C4"/>
<accession>A0A975G7C4</accession>
<comment type="function">
    <text evidence="12">Transport of potassium into the cell. Likely operates as a K(+):H(+) symporter.</text>
</comment>
<evidence type="ECO:0000259" key="13">
    <source>
        <dbReference type="Pfam" id="PF02705"/>
    </source>
</evidence>
<evidence type="ECO:0000313" key="16">
    <source>
        <dbReference type="Proteomes" id="UP000676169"/>
    </source>
</evidence>
<comment type="subcellular location">
    <subcellularLocation>
        <location evidence="12">Cell membrane</location>
        <topology evidence="12">Multi-pass membrane protein</topology>
    </subcellularLocation>
    <subcellularLocation>
        <location evidence="1">Membrane</location>
        <topology evidence="1">Multi-pass membrane protein</topology>
    </subcellularLocation>
</comment>
<dbReference type="InterPro" id="IPR023051">
    <property type="entry name" value="Kup"/>
</dbReference>
<evidence type="ECO:0000313" key="15">
    <source>
        <dbReference type="EMBL" id="QUE50152.1"/>
    </source>
</evidence>
<keyword evidence="6 12" id="KW-0812">Transmembrane</keyword>
<keyword evidence="9 12" id="KW-1133">Transmembrane helix</keyword>
<comment type="similarity">
    <text evidence="2 12">Belongs to the HAK/KUP transporter (TC 2.A.72) family.</text>
</comment>
<evidence type="ECO:0000256" key="7">
    <source>
        <dbReference type="ARBA" id="ARBA00022847"/>
    </source>
</evidence>
<feature type="transmembrane region" description="Helical" evidence="12">
    <location>
        <begin position="229"/>
        <end position="247"/>
    </location>
</feature>
<dbReference type="Pfam" id="PF02705">
    <property type="entry name" value="K_trans"/>
    <property type="match status" value="1"/>
</dbReference>
<feature type="transmembrane region" description="Helical" evidence="12">
    <location>
        <begin position="154"/>
        <end position="171"/>
    </location>
</feature>
<evidence type="ECO:0000256" key="2">
    <source>
        <dbReference type="ARBA" id="ARBA00007019"/>
    </source>
</evidence>
<dbReference type="InterPro" id="IPR053951">
    <property type="entry name" value="K_trans_N"/>
</dbReference>
<dbReference type="InterPro" id="IPR003855">
    <property type="entry name" value="K+_transporter"/>
</dbReference>
<feature type="transmembrane region" description="Helical" evidence="12">
    <location>
        <begin position="386"/>
        <end position="407"/>
    </location>
</feature>
<feature type="transmembrane region" description="Helical" evidence="12">
    <location>
        <begin position="183"/>
        <end position="209"/>
    </location>
</feature>
<keyword evidence="16" id="KW-1185">Reference proteome</keyword>
<dbReference type="Pfam" id="PF22776">
    <property type="entry name" value="K_trans_C"/>
    <property type="match status" value="1"/>
</dbReference>
<keyword evidence="5 12" id="KW-0633">Potassium transport</keyword>
<protein>
    <recommendedName>
        <fullName evidence="12">Probable potassium transport system protein Kup</fullName>
    </recommendedName>
</protein>
<dbReference type="GO" id="GO:0005886">
    <property type="term" value="C:plasma membrane"/>
    <property type="evidence" value="ECO:0007669"/>
    <property type="project" value="UniProtKB-SubCell"/>
</dbReference>
<evidence type="ECO:0000256" key="9">
    <source>
        <dbReference type="ARBA" id="ARBA00022989"/>
    </source>
</evidence>
<keyword evidence="7 12" id="KW-0769">Symport</keyword>
<keyword evidence="11 12" id="KW-0472">Membrane</keyword>
<evidence type="ECO:0000256" key="10">
    <source>
        <dbReference type="ARBA" id="ARBA00023065"/>
    </source>
</evidence>
<dbReference type="PANTHER" id="PTHR30540">
    <property type="entry name" value="OSMOTIC STRESS POTASSIUM TRANSPORTER"/>
    <property type="match status" value="1"/>
</dbReference>
<feature type="transmembrane region" description="Helical" evidence="12">
    <location>
        <begin position="419"/>
        <end position="439"/>
    </location>
</feature>
<evidence type="ECO:0000259" key="14">
    <source>
        <dbReference type="Pfam" id="PF22776"/>
    </source>
</evidence>
<sequence length="645" mass="69738">MSQAESGTTSRWPVAAALGALGVVFGDIGTSPLYAFKECFLSGHGAPVNPFNLIGAASLIVWSLLFIVGLKYLRMILRLDNRGEGGVLALAALIRNAVPGEKNQKWFFMLGLFGAALIYADGMLTPAISVLSAVEGLKTVKPLTEAVPAITKSEHLIPLIASIILIGLFAIQRFGTAKVGKLFGPIVLTWFAVLAITGTVSLLQTPMVLKALLPTTAIKFLVVEWRHGLPLLAAVFLAVTGGEALYADLGHFGRRPIRMAWWAIVCPALVLNYLGQAALLERSPEIMSGENASPFFHLIDPARFPGLNLLLVILAVLATIIASQALISGAFSLTAQAIQLNCLPRLRIFHTSVTEKGQIYLPMVNWLLAIACVLLVVIFQSSEALAAAYGIAIALTMTATSVLFWVAARKIWQWSPVKAAILSCIFLGVDVAFLSANSLKIHDGGWLPLVVAAAVMFLMTTWTWGRNRSAIQFARQRIPLGDLLDQVARGTIPRVRGTAIFMTGQADAVPVPLLHNLKHNGVIHERLILLHVLTLDVAVAAKEERFEFKDLGQGFLNVVLRFGFAEEPDVPQALKDGMPPEIGYHPGRTSFFLGRETIVTGKACTSKHRFRLAIFASMLRNATPASAYFKLPPNRVVELGAQVTL</sequence>
<feature type="transmembrane region" description="Helical" evidence="12">
    <location>
        <begin position="445"/>
        <end position="465"/>
    </location>
</feature>
<feature type="transmembrane region" description="Helical" evidence="12">
    <location>
        <begin position="259"/>
        <end position="279"/>
    </location>
</feature>
<keyword evidence="3 12" id="KW-0813">Transport</keyword>
<keyword evidence="4 12" id="KW-1003">Cell membrane</keyword>
<evidence type="ECO:0000256" key="4">
    <source>
        <dbReference type="ARBA" id="ARBA00022475"/>
    </source>
</evidence>
<evidence type="ECO:0000256" key="8">
    <source>
        <dbReference type="ARBA" id="ARBA00022958"/>
    </source>
</evidence>
<evidence type="ECO:0000256" key="5">
    <source>
        <dbReference type="ARBA" id="ARBA00022538"/>
    </source>
</evidence>
<dbReference type="RefSeq" id="WP_211630241.1">
    <property type="nucleotide sequence ID" value="NZ_CP073100.1"/>
</dbReference>
<dbReference type="EMBL" id="CP073100">
    <property type="protein sequence ID" value="QUE50152.1"/>
    <property type="molecule type" value="Genomic_DNA"/>
</dbReference>